<protein>
    <submittedName>
        <fullName evidence="12">Polar amino acid transport system permease protein</fullName>
    </submittedName>
</protein>
<proteinExistence type="inferred from homology"/>
<dbReference type="Pfam" id="PF00528">
    <property type="entry name" value="BPD_transp_1"/>
    <property type="match status" value="1"/>
</dbReference>
<dbReference type="AlphaFoldDB" id="A0A327YVP0"/>
<keyword evidence="9 10" id="KW-0472">Membrane</keyword>
<dbReference type="PANTHER" id="PTHR30614:SF20">
    <property type="entry name" value="GLUTAMINE TRANSPORT SYSTEM PERMEASE PROTEIN GLNP"/>
    <property type="match status" value="1"/>
</dbReference>
<dbReference type="CDD" id="cd06261">
    <property type="entry name" value="TM_PBP2"/>
    <property type="match status" value="1"/>
</dbReference>
<feature type="transmembrane region" description="Helical" evidence="10">
    <location>
        <begin position="30"/>
        <end position="51"/>
    </location>
</feature>
<sequence>MTFETDTGTLLAQSQQRARRLRRQQGGTDWTLFLAGAGLILWGVVAGAGAMRYNWQWYRIPGYFWRKIDGEIVLGPFIKGLLVTLDITFWGALLAFGIGLCVALLRLSRSWAGHALASAYLEIIRNTPLLVQMYLFYFVLSPILGIPRFWTGVLTLAVFEASFISEILRGGILSVPRAQWEAASALGLRGYATYRKVVLPQAVPLMLPPLTSAVVNLVKSSAIVSTIAIFDLTNEGRTIIADTFMTFEVWLTVAAIYLVLTISLSAIAALLDRRARKFTER</sequence>
<comment type="similarity">
    <text evidence="3">Belongs to the binding-protein-dependent transport system permease family. HisMQ subfamily.</text>
</comment>
<evidence type="ECO:0000256" key="5">
    <source>
        <dbReference type="ARBA" id="ARBA00022475"/>
    </source>
</evidence>
<evidence type="ECO:0000256" key="3">
    <source>
        <dbReference type="ARBA" id="ARBA00010072"/>
    </source>
</evidence>
<evidence type="ECO:0000256" key="10">
    <source>
        <dbReference type="RuleBase" id="RU363032"/>
    </source>
</evidence>
<comment type="subcellular location">
    <subcellularLocation>
        <location evidence="2">Cell inner membrane</location>
        <topology evidence="2">Multi-pass membrane protein</topology>
    </subcellularLocation>
    <subcellularLocation>
        <location evidence="10">Cell membrane</location>
        <topology evidence="10">Multi-pass membrane protein</topology>
    </subcellularLocation>
</comment>
<name>A0A327YVP0_9RHOB</name>
<keyword evidence="13" id="KW-1185">Reference proteome</keyword>
<dbReference type="SUPFAM" id="SSF161098">
    <property type="entry name" value="MetI-like"/>
    <property type="match status" value="1"/>
</dbReference>
<evidence type="ECO:0000256" key="7">
    <source>
        <dbReference type="ARBA" id="ARBA00022970"/>
    </source>
</evidence>
<dbReference type="InterPro" id="IPR043429">
    <property type="entry name" value="ArtM/GltK/GlnP/TcyL/YhdX-like"/>
</dbReference>
<dbReference type="NCBIfam" id="TIGR01726">
    <property type="entry name" value="HEQRo_perm_3TM"/>
    <property type="match status" value="1"/>
</dbReference>
<dbReference type="PANTHER" id="PTHR30614">
    <property type="entry name" value="MEMBRANE COMPONENT OF AMINO ACID ABC TRANSPORTER"/>
    <property type="match status" value="1"/>
</dbReference>
<evidence type="ECO:0000256" key="9">
    <source>
        <dbReference type="ARBA" id="ARBA00023136"/>
    </source>
</evidence>
<keyword evidence="6 10" id="KW-0812">Transmembrane</keyword>
<dbReference type="RefSeq" id="WP_009506276.1">
    <property type="nucleotide sequence ID" value="NZ_LIQE01000003.1"/>
</dbReference>
<feature type="transmembrane region" description="Helical" evidence="10">
    <location>
        <begin position="129"/>
        <end position="150"/>
    </location>
</feature>
<dbReference type="InterPro" id="IPR000515">
    <property type="entry name" value="MetI-like"/>
</dbReference>
<keyword evidence="5" id="KW-1003">Cell membrane</keyword>
<comment type="caution">
    <text evidence="12">The sequence shown here is derived from an EMBL/GenBank/DDBJ whole genome shotgun (WGS) entry which is preliminary data.</text>
</comment>
<dbReference type="PROSITE" id="PS50928">
    <property type="entry name" value="ABC_TM1"/>
    <property type="match status" value="1"/>
</dbReference>
<comment type="function">
    <text evidence="1">Part of the binding-protein-dependent transport system for glutamine; probably responsible for the translocation of the substrate across the membrane.</text>
</comment>
<feature type="transmembrane region" description="Helical" evidence="10">
    <location>
        <begin position="249"/>
        <end position="271"/>
    </location>
</feature>
<dbReference type="InterPro" id="IPR035906">
    <property type="entry name" value="MetI-like_sf"/>
</dbReference>
<evidence type="ECO:0000256" key="2">
    <source>
        <dbReference type="ARBA" id="ARBA00004429"/>
    </source>
</evidence>
<evidence type="ECO:0000256" key="1">
    <source>
        <dbReference type="ARBA" id="ARBA00003159"/>
    </source>
</evidence>
<evidence type="ECO:0000313" key="13">
    <source>
        <dbReference type="Proteomes" id="UP000249165"/>
    </source>
</evidence>
<organism evidence="12 13">
    <name type="scientific">Salipiger aestuarii</name>
    <dbReference type="NCBI Taxonomy" id="568098"/>
    <lineage>
        <taxon>Bacteria</taxon>
        <taxon>Pseudomonadati</taxon>
        <taxon>Pseudomonadota</taxon>
        <taxon>Alphaproteobacteria</taxon>
        <taxon>Rhodobacterales</taxon>
        <taxon>Roseobacteraceae</taxon>
        <taxon>Salipiger</taxon>
    </lineage>
</organism>
<evidence type="ECO:0000313" key="12">
    <source>
        <dbReference type="EMBL" id="RAK24027.1"/>
    </source>
</evidence>
<keyword evidence="8 10" id="KW-1133">Transmembrane helix</keyword>
<reference evidence="12 13" key="1">
    <citation type="submission" date="2018-06" db="EMBL/GenBank/DDBJ databases">
        <title>Genomic Encyclopedia of Archaeal and Bacterial Type Strains, Phase II (KMG-II): from individual species to whole genera.</title>
        <authorList>
            <person name="Goeker M."/>
        </authorList>
    </citation>
    <scope>NUCLEOTIDE SEQUENCE [LARGE SCALE GENOMIC DNA]</scope>
    <source>
        <strain evidence="12 13">DSM 22011</strain>
    </source>
</reference>
<dbReference type="Proteomes" id="UP000249165">
    <property type="component" value="Unassembled WGS sequence"/>
</dbReference>
<feature type="transmembrane region" description="Helical" evidence="10">
    <location>
        <begin position="87"/>
        <end position="108"/>
    </location>
</feature>
<evidence type="ECO:0000256" key="4">
    <source>
        <dbReference type="ARBA" id="ARBA00022448"/>
    </source>
</evidence>
<dbReference type="EMBL" id="QLMG01000001">
    <property type="protein sequence ID" value="RAK24027.1"/>
    <property type="molecule type" value="Genomic_DNA"/>
</dbReference>
<accession>A0A327YVP0</accession>
<dbReference type="GO" id="GO:0006865">
    <property type="term" value="P:amino acid transport"/>
    <property type="evidence" value="ECO:0007669"/>
    <property type="project" value="UniProtKB-KW"/>
</dbReference>
<dbReference type="Gene3D" id="1.10.3720.10">
    <property type="entry name" value="MetI-like"/>
    <property type="match status" value="1"/>
</dbReference>
<feature type="domain" description="ABC transmembrane type-1" evidence="11">
    <location>
        <begin position="81"/>
        <end position="268"/>
    </location>
</feature>
<dbReference type="GO" id="GO:0022857">
    <property type="term" value="F:transmembrane transporter activity"/>
    <property type="evidence" value="ECO:0007669"/>
    <property type="project" value="InterPro"/>
</dbReference>
<dbReference type="GO" id="GO:0043190">
    <property type="term" value="C:ATP-binding cassette (ABC) transporter complex"/>
    <property type="evidence" value="ECO:0007669"/>
    <property type="project" value="InterPro"/>
</dbReference>
<keyword evidence="7" id="KW-0029">Amino-acid transport</keyword>
<dbReference type="InterPro" id="IPR010065">
    <property type="entry name" value="AA_ABC_transptr_permease_3TM"/>
</dbReference>
<evidence type="ECO:0000256" key="8">
    <source>
        <dbReference type="ARBA" id="ARBA00022989"/>
    </source>
</evidence>
<evidence type="ECO:0000259" key="11">
    <source>
        <dbReference type="PROSITE" id="PS50928"/>
    </source>
</evidence>
<gene>
    <name evidence="12" type="ORF">ATI53_1001134</name>
</gene>
<keyword evidence="4 10" id="KW-0813">Transport</keyword>
<evidence type="ECO:0000256" key="6">
    <source>
        <dbReference type="ARBA" id="ARBA00022692"/>
    </source>
</evidence>